<dbReference type="VEuPathDB" id="TriTrypDB:TcCLB.511301.20"/>
<dbReference type="Proteomes" id="UP000246078">
    <property type="component" value="Unassembled WGS sequence"/>
</dbReference>
<accession>A0A2V2VXM5</accession>
<sequence>MLRENPRPVLQVGTSPRMPLREQLKNFYFLFFGSNFNRCIVAASLMLLLISFVSTASVSTLWYHVMEGILTFLFAGEIALRLAVMRSNFWESAYNISEVVACVLCITIFFILHFSRQQSSRAEHQVLIILRYLGQLLRMIGVVAADTMVSTSGEGGIQLFSANSTKPSSTDLRETYRDVL</sequence>
<evidence type="ECO:0000256" key="2">
    <source>
        <dbReference type="ARBA" id="ARBA00022692"/>
    </source>
</evidence>
<dbReference type="OMA" id="RLKNFYF"/>
<dbReference type="VEuPathDB" id="TriTrypDB:TcG_09649"/>
<dbReference type="VEuPathDB" id="TriTrypDB:BCY84_03691"/>
<dbReference type="GO" id="GO:0016020">
    <property type="term" value="C:membrane"/>
    <property type="evidence" value="ECO:0007669"/>
    <property type="project" value="UniProtKB-SubCell"/>
</dbReference>
<dbReference type="VEuPathDB" id="TriTrypDB:TcCLB.511353.60"/>
<name>A0A2V2VXM5_TRYCR</name>
<evidence type="ECO:0000256" key="3">
    <source>
        <dbReference type="ARBA" id="ARBA00022989"/>
    </source>
</evidence>
<dbReference type="OrthoDB" id="429183at2759"/>
<keyword evidence="2 5" id="KW-0812">Transmembrane</keyword>
<comment type="caution">
    <text evidence="6">The sequence shown here is derived from an EMBL/GenBank/DDBJ whole genome shotgun (WGS) entry which is preliminary data.</text>
</comment>
<dbReference type="VEuPathDB" id="TriTrypDB:TcYC6_0113060"/>
<dbReference type="VEuPathDB" id="TriTrypDB:TcCL_ESM12201"/>
<evidence type="ECO:0008006" key="8">
    <source>
        <dbReference type="Google" id="ProtNLM"/>
    </source>
</evidence>
<comment type="subcellular location">
    <subcellularLocation>
        <location evidence="1">Membrane</location>
        <topology evidence="1">Multi-pass membrane protein</topology>
    </subcellularLocation>
</comment>
<dbReference type="AlphaFoldDB" id="A0A2V2VXM5"/>
<dbReference type="EMBL" id="PRFC01000211">
    <property type="protein sequence ID" value="PWU99988.1"/>
    <property type="molecule type" value="Genomic_DNA"/>
</dbReference>
<dbReference type="VEuPathDB" id="TriTrypDB:TcBrA4_0086840"/>
<evidence type="ECO:0000313" key="7">
    <source>
        <dbReference type="Proteomes" id="UP000246078"/>
    </source>
</evidence>
<dbReference type="PANTHER" id="PTHR38483">
    <property type="entry name" value="CHROMOSOME 1, WHOLE GENOME SHOTGUN SEQUENCE"/>
    <property type="match status" value="1"/>
</dbReference>
<keyword evidence="4 5" id="KW-0472">Membrane</keyword>
<keyword evidence="3 5" id="KW-1133">Transmembrane helix</keyword>
<evidence type="ECO:0000256" key="1">
    <source>
        <dbReference type="ARBA" id="ARBA00004141"/>
    </source>
</evidence>
<dbReference type="VEuPathDB" id="TriTrypDB:TCDM_14324"/>
<evidence type="ECO:0000313" key="6">
    <source>
        <dbReference type="EMBL" id="PWU99988.1"/>
    </source>
</evidence>
<proteinExistence type="predicted"/>
<protein>
    <recommendedName>
        <fullName evidence="8">Ion transport domain-containing protein</fullName>
    </recommendedName>
</protein>
<dbReference type="InterPro" id="IPR027359">
    <property type="entry name" value="Volt_channel_dom_sf"/>
</dbReference>
<feature type="transmembrane region" description="Helical" evidence="5">
    <location>
        <begin position="96"/>
        <end position="115"/>
    </location>
</feature>
<reference evidence="6 7" key="1">
    <citation type="journal article" date="2018" name="Microb. Genom.">
        <title>Expanding an expanded genome: long-read sequencing of Trypanosoma cruzi.</title>
        <authorList>
            <person name="Berna L."/>
            <person name="Rodriguez M."/>
            <person name="Chiribao M.L."/>
            <person name="Parodi-Talice A."/>
            <person name="Pita S."/>
            <person name="Rijo G."/>
            <person name="Alvarez-Valin F."/>
            <person name="Robello C."/>
        </authorList>
    </citation>
    <scope>NUCLEOTIDE SEQUENCE [LARGE SCALE GENOMIC DNA]</scope>
    <source>
        <strain evidence="6 7">TCC</strain>
    </source>
</reference>
<gene>
    <name evidence="6" type="ORF">C3747_211g63</name>
</gene>
<feature type="transmembrane region" description="Helical" evidence="5">
    <location>
        <begin position="27"/>
        <end position="50"/>
    </location>
</feature>
<evidence type="ECO:0000256" key="4">
    <source>
        <dbReference type="ARBA" id="ARBA00023136"/>
    </source>
</evidence>
<dbReference type="VEuPathDB" id="TriTrypDB:C4B63_4g576"/>
<evidence type="ECO:0000256" key="5">
    <source>
        <dbReference type="SAM" id="Phobius"/>
    </source>
</evidence>
<dbReference type="PANTHER" id="PTHR38483:SF1">
    <property type="entry name" value="ION TRANSPORT DOMAIN-CONTAINING PROTEIN"/>
    <property type="match status" value="1"/>
</dbReference>
<organism evidence="6 7">
    <name type="scientific">Trypanosoma cruzi</name>
    <dbReference type="NCBI Taxonomy" id="5693"/>
    <lineage>
        <taxon>Eukaryota</taxon>
        <taxon>Discoba</taxon>
        <taxon>Euglenozoa</taxon>
        <taxon>Kinetoplastea</taxon>
        <taxon>Metakinetoplastina</taxon>
        <taxon>Trypanosomatida</taxon>
        <taxon>Trypanosomatidae</taxon>
        <taxon>Trypanosoma</taxon>
        <taxon>Schizotrypanum</taxon>
    </lineage>
</organism>
<dbReference type="VEuPathDB" id="TriTrypDB:C3747_211g63"/>
<dbReference type="Gene3D" id="1.20.120.350">
    <property type="entry name" value="Voltage-gated potassium channels. Chain C"/>
    <property type="match status" value="1"/>
</dbReference>
<feature type="transmembrane region" description="Helical" evidence="5">
    <location>
        <begin position="62"/>
        <end position="84"/>
    </location>
</feature>